<dbReference type="HOGENOM" id="CLU_054699_0_0_11"/>
<gene>
    <name evidence="2" type="ORF">HMPREF9244_00391</name>
</gene>
<evidence type="ECO:0000259" key="1">
    <source>
        <dbReference type="Pfam" id="PF04480"/>
    </source>
</evidence>
<dbReference type="InterPro" id="IPR007569">
    <property type="entry name" value="DUF559"/>
</dbReference>
<sequence length="350" mass="40942">MNYMNINENPIIVLKAHDRKKVRFAYANIMPSVIMKTEGFTEDTPRWQVQDAINVARIHGIFATSRSLKYFTHETVMILHGIPIWGSSPSVYSASKRRLNTRYLRDVKVLKQSYSSSAYYPNSIELNDPNIVQIDGLPVESLEYTAVRMALSRDTITAVSAVSLILHKLASFSRSEQEQSRKREKEMKQSLLDLLDRIHLEHPGIQKYHRARTIISRANAGCETIPEAVLLPIVDAVFTDLFETQFRIHARGRDYYADFAVPYLQLLIEFDGMGKMGATEQAFLDAREKQTRRQYELEALGYKFIRFRWRDLQDLRELYYRLVSFALQHDSNYHLCRNELRSYLNEEYFY</sequence>
<dbReference type="Pfam" id="PF04480">
    <property type="entry name" value="DUF559"/>
    <property type="match status" value="1"/>
</dbReference>
<dbReference type="InterPro" id="IPR011335">
    <property type="entry name" value="Restrct_endonuc-II-like"/>
</dbReference>
<proteinExistence type="predicted"/>
<comment type="caution">
    <text evidence="2">The sequence shown here is derived from an EMBL/GenBank/DDBJ whole genome shotgun (WGS) entry which is preliminary data.</text>
</comment>
<evidence type="ECO:0000313" key="3">
    <source>
        <dbReference type="Proteomes" id="UP000016519"/>
    </source>
</evidence>
<dbReference type="STRING" id="419015.HMPREF3214_01384"/>
<dbReference type="EMBL" id="AWSI01000012">
    <property type="protein sequence ID" value="ERH31521.1"/>
    <property type="molecule type" value="Genomic_DNA"/>
</dbReference>
<dbReference type="PATRIC" id="fig|1321816.3.peg.337"/>
<dbReference type="Proteomes" id="UP000016519">
    <property type="component" value="Unassembled WGS sequence"/>
</dbReference>
<accession>U1RBW4</accession>
<protein>
    <recommendedName>
        <fullName evidence="1">DUF559 domain-containing protein</fullName>
    </recommendedName>
</protein>
<reference evidence="2 3" key="1">
    <citation type="submission" date="2013-08" db="EMBL/GenBank/DDBJ databases">
        <authorList>
            <person name="Weinstock G."/>
            <person name="Sodergren E."/>
            <person name="Wylie T."/>
            <person name="Fulton L."/>
            <person name="Fulton R."/>
            <person name="Fronick C."/>
            <person name="O'Laughlin M."/>
            <person name="Godfrey J."/>
            <person name="Miner T."/>
            <person name="Herter B."/>
            <person name="Appelbaum E."/>
            <person name="Cordes M."/>
            <person name="Lek S."/>
            <person name="Wollam A."/>
            <person name="Pepin K.H."/>
            <person name="Palsikar V.B."/>
            <person name="Mitreva M."/>
            <person name="Wilson R.K."/>
        </authorList>
    </citation>
    <scope>NUCLEOTIDE SEQUENCE [LARGE SCALE GENOMIC DNA]</scope>
    <source>
        <strain evidence="2 3">F0580</strain>
    </source>
</reference>
<evidence type="ECO:0000313" key="2">
    <source>
        <dbReference type="EMBL" id="ERH31521.1"/>
    </source>
</evidence>
<dbReference type="SUPFAM" id="SSF52980">
    <property type="entry name" value="Restriction endonuclease-like"/>
    <property type="match status" value="1"/>
</dbReference>
<organism evidence="2 3">
    <name type="scientific">Alloscardovia omnicolens F0580</name>
    <dbReference type="NCBI Taxonomy" id="1321816"/>
    <lineage>
        <taxon>Bacteria</taxon>
        <taxon>Bacillati</taxon>
        <taxon>Actinomycetota</taxon>
        <taxon>Actinomycetes</taxon>
        <taxon>Bifidobacteriales</taxon>
        <taxon>Bifidobacteriaceae</taxon>
        <taxon>Alloscardovia</taxon>
    </lineage>
</organism>
<name>U1RBW4_9BIFI</name>
<dbReference type="RefSeq" id="WP_021617538.1">
    <property type="nucleotide sequence ID" value="NZ_KE952643.1"/>
</dbReference>
<dbReference type="AlphaFoldDB" id="U1RBW4"/>
<keyword evidence="3" id="KW-1185">Reference proteome</keyword>
<feature type="domain" description="DUF559" evidence="1">
    <location>
        <begin position="242"/>
        <end position="312"/>
    </location>
</feature>
<dbReference type="Gene3D" id="3.40.960.10">
    <property type="entry name" value="VSR Endonuclease"/>
    <property type="match status" value="1"/>
</dbReference>